<name>A0A0A8ZWY4_ARUDO</name>
<dbReference type="EMBL" id="GBRH01255662">
    <property type="protein sequence ID" value="JAD42233.1"/>
    <property type="molecule type" value="Transcribed_RNA"/>
</dbReference>
<proteinExistence type="predicted"/>
<organism evidence="1">
    <name type="scientific">Arundo donax</name>
    <name type="common">Giant reed</name>
    <name type="synonym">Donax arundinaceus</name>
    <dbReference type="NCBI Taxonomy" id="35708"/>
    <lineage>
        <taxon>Eukaryota</taxon>
        <taxon>Viridiplantae</taxon>
        <taxon>Streptophyta</taxon>
        <taxon>Embryophyta</taxon>
        <taxon>Tracheophyta</taxon>
        <taxon>Spermatophyta</taxon>
        <taxon>Magnoliopsida</taxon>
        <taxon>Liliopsida</taxon>
        <taxon>Poales</taxon>
        <taxon>Poaceae</taxon>
        <taxon>PACMAD clade</taxon>
        <taxon>Arundinoideae</taxon>
        <taxon>Arundineae</taxon>
        <taxon>Arundo</taxon>
    </lineage>
</organism>
<reference evidence="1" key="2">
    <citation type="journal article" date="2015" name="Data Brief">
        <title>Shoot transcriptome of the giant reed, Arundo donax.</title>
        <authorList>
            <person name="Barrero R.A."/>
            <person name="Guerrero F.D."/>
            <person name="Moolhuijzen P."/>
            <person name="Goolsby J.A."/>
            <person name="Tidwell J."/>
            <person name="Bellgard S.E."/>
            <person name="Bellgard M.I."/>
        </authorList>
    </citation>
    <scope>NUCLEOTIDE SEQUENCE</scope>
    <source>
        <tissue evidence="1">Shoot tissue taken approximately 20 cm above the soil surface</tissue>
    </source>
</reference>
<evidence type="ECO:0000313" key="1">
    <source>
        <dbReference type="EMBL" id="JAD42233.1"/>
    </source>
</evidence>
<reference evidence="1" key="1">
    <citation type="submission" date="2014-09" db="EMBL/GenBank/DDBJ databases">
        <authorList>
            <person name="Magalhaes I.L.F."/>
            <person name="Oliveira U."/>
            <person name="Santos F.R."/>
            <person name="Vidigal T.H.D.A."/>
            <person name="Brescovit A.D."/>
            <person name="Santos A.J."/>
        </authorList>
    </citation>
    <scope>NUCLEOTIDE SEQUENCE</scope>
    <source>
        <tissue evidence="1">Shoot tissue taken approximately 20 cm above the soil surface</tissue>
    </source>
</reference>
<protein>
    <submittedName>
        <fullName evidence="1">Uncharacterized protein</fullName>
    </submittedName>
</protein>
<sequence length="30" mass="3396">MGYQLSFTIPRSDAVVKSIFLINQTGFSKF</sequence>
<dbReference type="AlphaFoldDB" id="A0A0A8ZWY4"/>
<accession>A0A0A8ZWY4</accession>